<sequence>MNGRAEPVGYWCEALAEESGCGLDETARYVLGTFRTVSPVLALRWLGGQALWIVDRLEPDPQRPVWVRPFMRSSADPALGHSGDLRAWYEDRESRRAARAHIRTGAPLLVVVPDVDRTYTLSVRPAHGRRAG</sequence>
<accession>A0ABW1GNI2</accession>
<dbReference type="Proteomes" id="UP001596200">
    <property type="component" value="Unassembled WGS sequence"/>
</dbReference>
<evidence type="ECO:0000313" key="1">
    <source>
        <dbReference type="EMBL" id="MFC5916426.1"/>
    </source>
</evidence>
<proteinExistence type="predicted"/>
<name>A0ABW1GNI2_9ACTN</name>
<keyword evidence="2" id="KW-1185">Reference proteome</keyword>
<evidence type="ECO:0000313" key="2">
    <source>
        <dbReference type="Proteomes" id="UP001596200"/>
    </source>
</evidence>
<organism evidence="1 2">
    <name type="scientific">Streptomyces pulveraceus</name>
    <dbReference type="NCBI Taxonomy" id="68258"/>
    <lineage>
        <taxon>Bacteria</taxon>
        <taxon>Bacillati</taxon>
        <taxon>Actinomycetota</taxon>
        <taxon>Actinomycetes</taxon>
        <taxon>Kitasatosporales</taxon>
        <taxon>Streptomycetaceae</taxon>
        <taxon>Streptomyces</taxon>
    </lineage>
</organism>
<protein>
    <submittedName>
        <fullName evidence="1">Uncharacterized protein</fullName>
    </submittedName>
</protein>
<gene>
    <name evidence="1" type="ORF">ACFP1B_23805</name>
</gene>
<comment type="caution">
    <text evidence="1">The sequence shown here is derived from an EMBL/GenBank/DDBJ whole genome shotgun (WGS) entry which is preliminary data.</text>
</comment>
<dbReference type="RefSeq" id="WP_344506762.1">
    <property type="nucleotide sequence ID" value="NZ_BAAATU010000001.1"/>
</dbReference>
<reference evidence="2" key="1">
    <citation type="journal article" date="2019" name="Int. J. Syst. Evol. Microbiol.">
        <title>The Global Catalogue of Microorganisms (GCM) 10K type strain sequencing project: providing services to taxonomists for standard genome sequencing and annotation.</title>
        <authorList>
            <consortium name="The Broad Institute Genomics Platform"/>
            <consortium name="The Broad Institute Genome Sequencing Center for Infectious Disease"/>
            <person name="Wu L."/>
            <person name="Ma J."/>
        </authorList>
    </citation>
    <scope>NUCLEOTIDE SEQUENCE [LARGE SCALE GENOMIC DNA]</scope>
    <source>
        <strain evidence="2">JCM 4147</strain>
    </source>
</reference>
<dbReference type="EMBL" id="JBHSPU010000020">
    <property type="protein sequence ID" value="MFC5916426.1"/>
    <property type="molecule type" value="Genomic_DNA"/>
</dbReference>